<evidence type="ECO:0000256" key="4">
    <source>
        <dbReference type="ARBA" id="ARBA00022475"/>
    </source>
</evidence>
<feature type="transmembrane region" description="Helical" evidence="8">
    <location>
        <begin position="109"/>
        <end position="128"/>
    </location>
</feature>
<evidence type="ECO:0000313" key="10">
    <source>
        <dbReference type="Proteomes" id="UP000234789"/>
    </source>
</evidence>
<keyword evidence="6 8" id="KW-1133">Transmembrane helix</keyword>
<feature type="transmembrane region" description="Helical" evidence="8">
    <location>
        <begin position="293"/>
        <end position="311"/>
    </location>
</feature>
<accession>A0A2N5NC45</accession>
<feature type="transmembrane region" description="Helical" evidence="8">
    <location>
        <begin position="80"/>
        <end position="97"/>
    </location>
</feature>
<keyword evidence="4" id="KW-1003">Cell membrane</keyword>
<evidence type="ECO:0000256" key="8">
    <source>
        <dbReference type="SAM" id="Phobius"/>
    </source>
</evidence>
<evidence type="ECO:0000313" key="9">
    <source>
        <dbReference type="EMBL" id="PLT47830.1"/>
    </source>
</evidence>
<dbReference type="FunFam" id="1.10.3470.10:FF:000001">
    <property type="entry name" value="Vitamin B12 ABC transporter permease BtuC"/>
    <property type="match status" value="1"/>
</dbReference>
<dbReference type="Gene3D" id="1.10.3470.10">
    <property type="entry name" value="ABC transporter involved in vitamin B12 uptake, BtuC"/>
    <property type="match status" value="1"/>
</dbReference>
<evidence type="ECO:0000256" key="1">
    <source>
        <dbReference type="ARBA" id="ARBA00004651"/>
    </source>
</evidence>
<feature type="transmembrane region" description="Helical" evidence="8">
    <location>
        <begin position="254"/>
        <end position="281"/>
    </location>
</feature>
<feature type="transmembrane region" description="Helical" evidence="8">
    <location>
        <begin position="323"/>
        <end position="342"/>
    </location>
</feature>
<feature type="transmembrane region" description="Helical" evidence="8">
    <location>
        <begin position="169"/>
        <end position="191"/>
    </location>
</feature>
<proteinExistence type="inferred from homology"/>
<comment type="caution">
    <text evidence="9">The sequence shown here is derived from an EMBL/GenBank/DDBJ whole genome shotgun (WGS) entry which is preliminary data.</text>
</comment>
<name>A0A2N5NC45_9BACL</name>
<dbReference type="GO" id="GO:0033214">
    <property type="term" value="P:siderophore-iron import into cell"/>
    <property type="evidence" value="ECO:0007669"/>
    <property type="project" value="TreeGrafter"/>
</dbReference>
<dbReference type="InterPro" id="IPR000522">
    <property type="entry name" value="ABC_transptr_permease_BtuC"/>
</dbReference>
<gene>
    <name evidence="9" type="ORF">B8V81_0737</name>
</gene>
<comment type="subcellular location">
    <subcellularLocation>
        <location evidence="1">Cell membrane</location>
        <topology evidence="1">Multi-pass membrane protein</topology>
    </subcellularLocation>
</comment>
<keyword evidence="10" id="KW-1185">Reference proteome</keyword>
<protein>
    <submittedName>
        <fullName evidence="9">Ferrichrome transport system permease protein FhuB</fullName>
    </submittedName>
</protein>
<dbReference type="Proteomes" id="UP000234789">
    <property type="component" value="Unassembled WGS sequence"/>
</dbReference>
<dbReference type="GO" id="GO:0022857">
    <property type="term" value="F:transmembrane transporter activity"/>
    <property type="evidence" value="ECO:0007669"/>
    <property type="project" value="InterPro"/>
</dbReference>
<reference evidence="9 10" key="1">
    <citation type="submission" date="2017-05" db="EMBL/GenBank/DDBJ databases">
        <title>Functional genome analysis of Paenibacillus pasadenensis strain R16: insights on endophytic life style and antifungal activity.</title>
        <authorList>
            <person name="Passera A."/>
            <person name="Marcolungo L."/>
            <person name="Casati P."/>
            <person name="Brasca M."/>
            <person name="Quaglino F."/>
            <person name="Delledonne M."/>
        </authorList>
    </citation>
    <scope>NUCLEOTIDE SEQUENCE [LARGE SCALE GENOMIC DNA]</scope>
    <source>
        <strain evidence="9 10">R16</strain>
    </source>
</reference>
<dbReference type="GO" id="GO:0005886">
    <property type="term" value="C:plasma membrane"/>
    <property type="evidence" value="ECO:0007669"/>
    <property type="project" value="UniProtKB-SubCell"/>
</dbReference>
<evidence type="ECO:0000256" key="7">
    <source>
        <dbReference type="ARBA" id="ARBA00023136"/>
    </source>
</evidence>
<dbReference type="SUPFAM" id="SSF81345">
    <property type="entry name" value="ABC transporter involved in vitamin B12 uptake, BtuC"/>
    <property type="match status" value="1"/>
</dbReference>
<feature type="transmembrane region" description="Helical" evidence="8">
    <location>
        <begin position="134"/>
        <end position="157"/>
    </location>
</feature>
<keyword evidence="7 8" id="KW-0472">Membrane</keyword>
<dbReference type="AlphaFoldDB" id="A0A2N5NC45"/>
<dbReference type="InterPro" id="IPR037294">
    <property type="entry name" value="ABC_BtuC-like"/>
</dbReference>
<evidence type="ECO:0000256" key="6">
    <source>
        <dbReference type="ARBA" id="ARBA00022989"/>
    </source>
</evidence>
<sequence>MILALTDLKEALPLVMSHSRRWTKAAAFSASAALVLLLLAAALAYGAKDVSLPVIWGALTAYDPSLPEHAAIHGLRLPRALAALLVGASLGAAGALVQGATRNALADPGVLGINAGAALAVVLCFALSPWMGYGLVMLASFGGAAAATAVIALLAWLSRGGFATLELTIGGAVVSAMAHSLAVGLAIYFELSQDLAFWYAGGLAAVRWEQLRLLAPVLVLGLLLAALLGRRLSLLSLGDEAAEGLGARTGRTRLAALGLMAVLAGASVSAAGSIGFIGLIAPHAARRLAGTDYRLVVPLSALLGAALLLAADLASRTVQPPREFAVGAMAAFVGVPFFLYLARRERREL</sequence>
<evidence type="ECO:0000256" key="5">
    <source>
        <dbReference type="ARBA" id="ARBA00022692"/>
    </source>
</evidence>
<keyword evidence="3" id="KW-0813">Transport</keyword>
<evidence type="ECO:0000256" key="2">
    <source>
        <dbReference type="ARBA" id="ARBA00007935"/>
    </source>
</evidence>
<dbReference type="CDD" id="cd06550">
    <property type="entry name" value="TM_ABC_iron-siderophores_like"/>
    <property type="match status" value="1"/>
</dbReference>
<comment type="similarity">
    <text evidence="2">Belongs to the binding-protein-dependent transport system permease family. FecCD subfamily.</text>
</comment>
<dbReference type="PANTHER" id="PTHR30472:SF65">
    <property type="entry name" value="SIDEROPHORE TRANSPORT SYSTEM PERMEASE PROTEIN YFIZ-RELATED"/>
    <property type="match status" value="1"/>
</dbReference>
<evidence type="ECO:0000256" key="3">
    <source>
        <dbReference type="ARBA" id="ARBA00022448"/>
    </source>
</evidence>
<keyword evidence="5 8" id="KW-0812">Transmembrane</keyword>
<dbReference type="Pfam" id="PF01032">
    <property type="entry name" value="FecCD"/>
    <property type="match status" value="1"/>
</dbReference>
<organism evidence="9 10">
    <name type="scientific">Paenibacillus pasadenensis</name>
    <dbReference type="NCBI Taxonomy" id="217090"/>
    <lineage>
        <taxon>Bacteria</taxon>
        <taxon>Bacillati</taxon>
        <taxon>Bacillota</taxon>
        <taxon>Bacilli</taxon>
        <taxon>Bacillales</taxon>
        <taxon>Paenibacillaceae</taxon>
        <taxon>Paenibacillus</taxon>
    </lineage>
</organism>
<dbReference type="EMBL" id="NFEZ01000002">
    <property type="protein sequence ID" value="PLT47830.1"/>
    <property type="molecule type" value="Genomic_DNA"/>
</dbReference>
<dbReference type="PANTHER" id="PTHR30472">
    <property type="entry name" value="FERRIC ENTEROBACTIN TRANSPORT SYSTEM PERMEASE PROTEIN"/>
    <property type="match status" value="1"/>
</dbReference>